<dbReference type="OrthoDB" id="3069791at2759"/>
<dbReference type="Proteomes" id="UP000297245">
    <property type="component" value="Unassembled WGS sequence"/>
</dbReference>
<sequence>MAPRKNKRPSNAVLEVNQMAQEAFREAAARNPNVLRFVNVTPSSIASNPRKRQRTGAQVSPDNEPALDAEDAGRSERRQKSPEDNYDSSTEKDRATPQYTTMSDVDTDDQPLRSDKENIAPKSTSATVVSDDEPDLDEEPAVEIIFHPHILKPAPPSRRANSKAAKEEHIPAPPFALKSNQGYAAFVTNLSVALGCSYFAVPDARITWRRKIPQNSTVVLLGQEVGYKSLLEEMKTAKPGARAVMLYMPQPQHANGNADSGQHYQAGFEPEITDNYSVTGSIAQQQATFDEAMREHYNKLATEYPEGNHPLFPGKRIYKDKATGNCWELTDLRMKSWSNHLEKGTATLYQPPAVAHFDVSQRIKIMPRTPPEIPTPPTVPGPSISLAPVPPPLPPSGVLGSSLQLTDLLAFGLVSQMMGSNGLGNNLMAAFPAFANNTATTNEGKATSTAAPPSLPPSLSNTLNVAVPLTNFCERYHLSAETQTSLAKLGYVPGDSNLCHTSEAHWRDFAGIPPLVWARVLDCHRKFINDARNGLWDEFSITANDW</sequence>
<feature type="region of interest" description="Disordered" evidence="1">
    <location>
        <begin position="29"/>
        <end position="135"/>
    </location>
</feature>
<dbReference type="EMBL" id="ML179466">
    <property type="protein sequence ID" value="THU87053.1"/>
    <property type="molecule type" value="Genomic_DNA"/>
</dbReference>
<keyword evidence="3" id="KW-1185">Reference proteome</keyword>
<proteinExistence type="predicted"/>
<organism evidence="2 3">
    <name type="scientific">Dendrothele bispora (strain CBS 962.96)</name>
    <dbReference type="NCBI Taxonomy" id="1314807"/>
    <lineage>
        <taxon>Eukaryota</taxon>
        <taxon>Fungi</taxon>
        <taxon>Dikarya</taxon>
        <taxon>Basidiomycota</taxon>
        <taxon>Agaricomycotina</taxon>
        <taxon>Agaricomycetes</taxon>
        <taxon>Agaricomycetidae</taxon>
        <taxon>Agaricales</taxon>
        <taxon>Agaricales incertae sedis</taxon>
        <taxon>Dendrothele</taxon>
    </lineage>
</organism>
<evidence type="ECO:0000256" key="1">
    <source>
        <dbReference type="SAM" id="MobiDB-lite"/>
    </source>
</evidence>
<feature type="compositionally biased region" description="Basic and acidic residues" evidence="1">
    <location>
        <begin position="110"/>
        <end position="119"/>
    </location>
</feature>
<dbReference type="AlphaFoldDB" id="A0A4S8LEF5"/>
<accession>A0A4S8LEF5</accession>
<feature type="compositionally biased region" description="Basic and acidic residues" evidence="1">
    <location>
        <begin position="71"/>
        <end position="95"/>
    </location>
</feature>
<name>A0A4S8LEF5_DENBC</name>
<protein>
    <submittedName>
        <fullName evidence="2">Uncharacterized protein</fullName>
    </submittedName>
</protein>
<evidence type="ECO:0000313" key="3">
    <source>
        <dbReference type="Proteomes" id="UP000297245"/>
    </source>
</evidence>
<gene>
    <name evidence="2" type="ORF">K435DRAFT_842682</name>
</gene>
<evidence type="ECO:0000313" key="2">
    <source>
        <dbReference type="EMBL" id="THU87053.1"/>
    </source>
</evidence>
<reference evidence="2 3" key="1">
    <citation type="journal article" date="2019" name="Nat. Ecol. Evol.">
        <title>Megaphylogeny resolves global patterns of mushroom evolution.</title>
        <authorList>
            <person name="Varga T."/>
            <person name="Krizsan K."/>
            <person name="Foldi C."/>
            <person name="Dima B."/>
            <person name="Sanchez-Garcia M."/>
            <person name="Sanchez-Ramirez S."/>
            <person name="Szollosi G.J."/>
            <person name="Szarkandi J.G."/>
            <person name="Papp V."/>
            <person name="Albert L."/>
            <person name="Andreopoulos W."/>
            <person name="Angelini C."/>
            <person name="Antonin V."/>
            <person name="Barry K.W."/>
            <person name="Bougher N.L."/>
            <person name="Buchanan P."/>
            <person name="Buyck B."/>
            <person name="Bense V."/>
            <person name="Catcheside P."/>
            <person name="Chovatia M."/>
            <person name="Cooper J."/>
            <person name="Damon W."/>
            <person name="Desjardin D."/>
            <person name="Finy P."/>
            <person name="Geml J."/>
            <person name="Haridas S."/>
            <person name="Hughes K."/>
            <person name="Justo A."/>
            <person name="Karasinski D."/>
            <person name="Kautmanova I."/>
            <person name="Kiss B."/>
            <person name="Kocsube S."/>
            <person name="Kotiranta H."/>
            <person name="LaButti K.M."/>
            <person name="Lechner B.E."/>
            <person name="Liimatainen K."/>
            <person name="Lipzen A."/>
            <person name="Lukacs Z."/>
            <person name="Mihaltcheva S."/>
            <person name="Morgado L.N."/>
            <person name="Niskanen T."/>
            <person name="Noordeloos M.E."/>
            <person name="Ohm R.A."/>
            <person name="Ortiz-Santana B."/>
            <person name="Ovrebo C."/>
            <person name="Racz N."/>
            <person name="Riley R."/>
            <person name="Savchenko A."/>
            <person name="Shiryaev A."/>
            <person name="Soop K."/>
            <person name="Spirin V."/>
            <person name="Szebenyi C."/>
            <person name="Tomsovsky M."/>
            <person name="Tulloss R.E."/>
            <person name="Uehling J."/>
            <person name="Grigoriev I.V."/>
            <person name="Vagvolgyi C."/>
            <person name="Papp T."/>
            <person name="Martin F.M."/>
            <person name="Miettinen O."/>
            <person name="Hibbett D.S."/>
            <person name="Nagy L.G."/>
        </authorList>
    </citation>
    <scope>NUCLEOTIDE SEQUENCE [LARGE SCALE GENOMIC DNA]</scope>
    <source>
        <strain evidence="2 3">CBS 962.96</strain>
    </source>
</reference>